<comment type="cofactor">
    <cofactor evidence="5">
        <name>Mn(2+)</name>
        <dbReference type="ChEBI" id="CHEBI:29035"/>
    </cofactor>
    <text evidence="5">The Mn(2+) ion enhances activity.</text>
</comment>
<dbReference type="SUPFAM" id="SSF53187">
    <property type="entry name" value="Zn-dependent exopeptidases"/>
    <property type="match status" value="1"/>
</dbReference>
<dbReference type="Proteomes" id="UP000562464">
    <property type="component" value="Unassembled WGS sequence"/>
</dbReference>
<dbReference type="NCBIfam" id="TIGR01891">
    <property type="entry name" value="amidohydrolases"/>
    <property type="match status" value="1"/>
</dbReference>
<evidence type="ECO:0000256" key="4">
    <source>
        <dbReference type="ARBA" id="ARBA00023154"/>
    </source>
</evidence>
<dbReference type="PANTHER" id="PTHR11014:SF98">
    <property type="entry name" value="N-ACETYLDIAMINOPIMELATE DEACETYLASE"/>
    <property type="match status" value="1"/>
</dbReference>
<keyword evidence="5" id="KW-0464">Manganese</keyword>
<dbReference type="Gene3D" id="3.30.70.360">
    <property type="match status" value="1"/>
</dbReference>
<dbReference type="Pfam" id="PF07687">
    <property type="entry name" value="M20_dimer"/>
    <property type="match status" value="1"/>
</dbReference>
<feature type="binding site" evidence="5">
    <location>
        <position position="97"/>
    </location>
    <ligand>
        <name>Mn(2+)</name>
        <dbReference type="ChEBI" id="CHEBI:29035"/>
        <label>2</label>
    </ligand>
</feature>
<dbReference type="EMBL" id="JACHHV010000002">
    <property type="protein sequence ID" value="MBB5887318.1"/>
    <property type="molecule type" value="Genomic_DNA"/>
</dbReference>
<dbReference type="GO" id="GO:0019877">
    <property type="term" value="P:diaminopimelate biosynthetic process"/>
    <property type="evidence" value="ECO:0007669"/>
    <property type="project" value="UniProtKB-KW"/>
</dbReference>
<dbReference type="GO" id="GO:0009085">
    <property type="term" value="P:lysine biosynthetic process"/>
    <property type="evidence" value="ECO:0007669"/>
    <property type="project" value="UniProtKB-KW"/>
</dbReference>
<gene>
    <name evidence="7" type="ORF">HNQ37_000188</name>
</gene>
<dbReference type="PANTHER" id="PTHR11014">
    <property type="entry name" value="PEPTIDASE M20 FAMILY MEMBER"/>
    <property type="match status" value="1"/>
</dbReference>
<keyword evidence="2 7" id="KW-0378">Hydrolase</keyword>
<keyword evidence="4" id="KW-0457">Lysine biosynthesis</keyword>
<dbReference type="FunFam" id="3.30.70.360:FF:000001">
    <property type="entry name" value="N-acetyldiaminopimelate deacetylase"/>
    <property type="match status" value="1"/>
</dbReference>
<keyword evidence="3" id="KW-0220">Diaminopimelate biosynthesis</keyword>
<name>A0A841C6E5_9LACT</name>
<keyword evidence="1" id="KW-0028">Amino-acid biosynthesis</keyword>
<dbReference type="InterPro" id="IPR002933">
    <property type="entry name" value="Peptidase_M20"/>
</dbReference>
<evidence type="ECO:0000256" key="5">
    <source>
        <dbReference type="PIRSR" id="PIRSR005962-1"/>
    </source>
</evidence>
<dbReference type="RefSeq" id="WP_183538394.1">
    <property type="nucleotide sequence ID" value="NZ_JACHHV010000002.1"/>
</dbReference>
<comment type="caution">
    <text evidence="7">The sequence shown here is derived from an EMBL/GenBank/DDBJ whole genome shotgun (WGS) entry which is preliminary data.</text>
</comment>
<keyword evidence="8" id="KW-1185">Reference proteome</keyword>
<dbReference type="InterPro" id="IPR036264">
    <property type="entry name" value="Bact_exopeptidase_dim_dom"/>
</dbReference>
<evidence type="ECO:0000256" key="3">
    <source>
        <dbReference type="ARBA" id="ARBA00022915"/>
    </source>
</evidence>
<protein>
    <submittedName>
        <fullName evidence="7">N-acetyldiaminopimelate deacetylase</fullName>
        <ecNumber evidence="7">3.5.1.47</ecNumber>
    </submittedName>
</protein>
<dbReference type="SUPFAM" id="SSF55031">
    <property type="entry name" value="Bacterial exopeptidase dimerisation domain"/>
    <property type="match status" value="1"/>
</dbReference>
<dbReference type="Gene3D" id="3.40.630.10">
    <property type="entry name" value="Zn peptidases"/>
    <property type="match status" value="1"/>
</dbReference>
<dbReference type="InterPro" id="IPR017439">
    <property type="entry name" value="Amidohydrolase"/>
</dbReference>
<dbReference type="CDD" id="cd05670">
    <property type="entry name" value="M20_Acy1_YkuR-like"/>
    <property type="match status" value="1"/>
</dbReference>
<reference evidence="7 8" key="1">
    <citation type="submission" date="2020-08" db="EMBL/GenBank/DDBJ databases">
        <title>Genomic Encyclopedia of Type Strains, Phase IV (KMG-IV): sequencing the most valuable type-strain genomes for metagenomic binning, comparative biology and taxonomic classification.</title>
        <authorList>
            <person name="Goeker M."/>
        </authorList>
    </citation>
    <scope>NUCLEOTIDE SEQUENCE [LARGE SCALE GENOMIC DNA]</scope>
    <source>
        <strain evidence="7 8">DSM 14925</strain>
    </source>
</reference>
<proteinExistence type="predicted"/>
<dbReference type="PIRSF" id="PIRSF005962">
    <property type="entry name" value="Pept_M20D_amidohydro"/>
    <property type="match status" value="1"/>
</dbReference>
<dbReference type="Pfam" id="PF01546">
    <property type="entry name" value="Peptidase_M20"/>
    <property type="match status" value="1"/>
</dbReference>
<feature type="binding site" evidence="5">
    <location>
        <position position="350"/>
    </location>
    <ligand>
        <name>Mn(2+)</name>
        <dbReference type="ChEBI" id="CHEBI:29035"/>
        <label>2</label>
    </ligand>
</feature>
<feature type="binding site" evidence="5">
    <location>
        <position position="158"/>
    </location>
    <ligand>
        <name>Mn(2+)</name>
        <dbReference type="ChEBI" id="CHEBI:29035"/>
        <label>2</label>
    </ligand>
</feature>
<evidence type="ECO:0000256" key="2">
    <source>
        <dbReference type="ARBA" id="ARBA00022801"/>
    </source>
</evidence>
<sequence>MLNQKELEEIRYALHQIPEIGLEEFETQSLILKWVRVWTKDREDVQIKTWKTGILIKISGTVGRRTIAWRTDMDGLPVDEETGLSCSSQHEGRMHACGHDVHMTVALGLLKLALEHPAENHRLFLFQPAEENHGGAKLMYEAGCFEEKWSVDEFYALHVNPNLKSGVIATRPSTLFAGTCEVHVRFTGESGHAAFPQDANDMLIASTSFVQISQTIISRNVNPVDSAVLTFGHLEAGQTANVIAGDAKLDGTIRAFIPETLKKVKDRLQDVAEGIEKSFNCKVEVNFIQGAWLPVVNDHALTEKFINFCNARGNFQEIDALMTGEDFGYLLQKFPGMMFWLGVDGKYPLHHSKMSPDISKLEISVALIHDWIYQRANAKKIDN</sequence>
<evidence type="ECO:0000259" key="6">
    <source>
        <dbReference type="Pfam" id="PF07687"/>
    </source>
</evidence>
<dbReference type="GO" id="GO:0046872">
    <property type="term" value="F:metal ion binding"/>
    <property type="evidence" value="ECO:0007669"/>
    <property type="project" value="UniProtKB-KW"/>
</dbReference>
<dbReference type="AlphaFoldDB" id="A0A841C6E5"/>
<accession>A0A841C6E5</accession>
<dbReference type="EC" id="3.5.1.47" evidence="7"/>
<feature type="binding site" evidence="5">
    <location>
        <position position="99"/>
    </location>
    <ligand>
        <name>Mn(2+)</name>
        <dbReference type="ChEBI" id="CHEBI:29035"/>
        <label>2</label>
    </ligand>
</feature>
<keyword evidence="5" id="KW-0479">Metal-binding</keyword>
<dbReference type="InterPro" id="IPR011650">
    <property type="entry name" value="Peptidase_M20_dimer"/>
</dbReference>
<feature type="binding site" evidence="5">
    <location>
        <position position="131"/>
    </location>
    <ligand>
        <name>Mn(2+)</name>
        <dbReference type="ChEBI" id="CHEBI:29035"/>
        <label>2</label>
    </ligand>
</feature>
<dbReference type="GO" id="GO:0050118">
    <property type="term" value="F:N-acetyldiaminopimelate deacetylase activity"/>
    <property type="evidence" value="ECO:0007669"/>
    <property type="project" value="UniProtKB-EC"/>
</dbReference>
<evidence type="ECO:0000313" key="7">
    <source>
        <dbReference type="EMBL" id="MBB5887318.1"/>
    </source>
</evidence>
<organism evidence="7 8">
    <name type="scientific">Lactovum miscens</name>
    <dbReference type="NCBI Taxonomy" id="190387"/>
    <lineage>
        <taxon>Bacteria</taxon>
        <taxon>Bacillati</taxon>
        <taxon>Bacillota</taxon>
        <taxon>Bacilli</taxon>
        <taxon>Lactobacillales</taxon>
        <taxon>Streptococcaceae</taxon>
        <taxon>Lactovum</taxon>
    </lineage>
</organism>
<feature type="domain" description="Peptidase M20 dimerisation" evidence="6">
    <location>
        <begin position="178"/>
        <end position="273"/>
    </location>
</feature>
<evidence type="ECO:0000313" key="8">
    <source>
        <dbReference type="Proteomes" id="UP000562464"/>
    </source>
</evidence>
<evidence type="ECO:0000256" key="1">
    <source>
        <dbReference type="ARBA" id="ARBA00022605"/>
    </source>
</evidence>